<feature type="compositionally biased region" description="Polar residues" evidence="1">
    <location>
        <begin position="1"/>
        <end position="12"/>
    </location>
</feature>
<sequence length="161" mass="16918">MDQSNTIPTSGLSFHDPASAEHETRSSTGQFLPGHSGNPAGRPRGSRNAPRLRLDDDMDSIVDAVVGKALDGDVAAAKLLIDRIFPRLRAASAPIAVDLPHDAGPLPMAQSVLRAALAGEIPPDTASQLVNIASQLSRITEVELLKARLEALERATGRSAC</sequence>
<evidence type="ECO:0000256" key="1">
    <source>
        <dbReference type="SAM" id="MobiDB-lite"/>
    </source>
</evidence>
<dbReference type="Pfam" id="PF18932">
    <property type="entry name" value="DUF5681"/>
    <property type="match status" value="1"/>
</dbReference>
<reference evidence="3 4" key="1">
    <citation type="submission" date="2020-04" db="EMBL/GenBank/DDBJ databases">
        <title>Luteolibacter sp. G-1-1-1 isolated from soil.</title>
        <authorList>
            <person name="Dahal R.H."/>
        </authorList>
    </citation>
    <scope>NUCLEOTIDE SEQUENCE [LARGE SCALE GENOMIC DNA]</scope>
    <source>
        <strain evidence="3 4">G-1-1-1</strain>
    </source>
</reference>
<dbReference type="AlphaFoldDB" id="A0A858RR51"/>
<evidence type="ECO:0000259" key="2">
    <source>
        <dbReference type="Pfam" id="PF18932"/>
    </source>
</evidence>
<feature type="region of interest" description="Disordered" evidence="1">
    <location>
        <begin position="1"/>
        <end position="52"/>
    </location>
</feature>
<feature type="domain" description="DUF5681" evidence="2">
    <location>
        <begin position="28"/>
        <end position="84"/>
    </location>
</feature>
<dbReference type="KEGG" id="luo:HHL09_26290"/>
<dbReference type="InterPro" id="IPR043736">
    <property type="entry name" value="DUF5681"/>
</dbReference>
<name>A0A858RR51_9BACT</name>
<keyword evidence="4" id="KW-1185">Reference proteome</keyword>
<gene>
    <name evidence="3" type="ORF">HHL09_26290</name>
</gene>
<dbReference type="EMBL" id="CP051774">
    <property type="protein sequence ID" value="QJE99141.1"/>
    <property type="molecule type" value="Genomic_DNA"/>
</dbReference>
<evidence type="ECO:0000313" key="4">
    <source>
        <dbReference type="Proteomes" id="UP000501812"/>
    </source>
</evidence>
<dbReference type="RefSeq" id="WP_169457627.1">
    <property type="nucleotide sequence ID" value="NZ_CP051774.1"/>
</dbReference>
<evidence type="ECO:0000313" key="3">
    <source>
        <dbReference type="EMBL" id="QJE99141.1"/>
    </source>
</evidence>
<accession>A0A858RR51</accession>
<dbReference type="Proteomes" id="UP000501812">
    <property type="component" value="Chromosome"/>
</dbReference>
<proteinExistence type="predicted"/>
<protein>
    <recommendedName>
        <fullName evidence="2">DUF5681 domain-containing protein</fullName>
    </recommendedName>
</protein>
<organism evidence="3 4">
    <name type="scientific">Luteolibacter luteus</name>
    <dbReference type="NCBI Taxonomy" id="2728835"/>
    <lineage>
        <taxon>Bacteria</taxon>
        <taxon>Pseudomonadati</taxon>
        <taxon>Verrucomicrobiota</taxon>
        <taxon>Verrucomicrobiia</taxon>
        <taxon>Verrucomicrobiales</taxon>
        <taxon>Verrucomicrobiaceae</taxon>
        <taxon>Luteolibacter</taxon>
    </lineage>
</organism>